<protein>
    <submittedName>
        <fullName evidence="1">N-methyltransferase gliN</fullName>
    </submittedName>
</protein>
<organism evidence="1 2">
    <name type="scientific">Pseudocercospora fuligena</name>
    <dbReference type="NCBI Taxonomy" id="685502"/>
    <lineage>
        <taxon>Eukaryota</taxon>
        <taxon>Fungi</taxon>
        <taxon>Dikarya</taxon>
        <taxon>Ascomycota</taxon>
        <taxon>Pezizomycotina</taxon>
        <taxon>Dothideomycetes</taxon>
        <taxon>Dothideomycetidae</taxon>
        <taxon>Mycosphaerellales</taxon>
        <taxon>Mycosphaerellaceae</taxon>
        <taxon>Pseudocercospora</taxon>
    </lineage>
</organism>
<dbReference type="GO" id="GO:0008168">
    <property type="term" value="F:methyltransferase activity"/>
    <property type="evidence" value="ECO:0007669"/>
    <property type="project" value="UniProtKB-KW"/>
</dbReference>
<dbReference type="EMBL" id="JABCIY010000158">
    <property type="protein sequence ID" value="KAF7191352.1"/>
    <property type="molecule type" value="Genomic_DNA"/>
</dbReference>
<sequence>MGDIGLSQAQDANAHQENLECDVGHFGKDGYWLRRGGIESQRLDRQHQLLVKTVGYLLHPDIEESLEPNARIADMGTGTGIVVLDLASRLPKTMSFDGFDLSPDQYSQDLPANVSLKVLDAKATPPPEVRNRYDVIHLRYLNSAMNEKDWEIVTDNVFSMLKPGGWVQWLEADFGGARWLRNDPRTKAHVHEELHSIMRPQIKHWSFAAKELEEILMNRGFQDVRQEVTSTDRIPDMRRAWSMVEIGAMSSFFPNLKHGLSQEQCTEKINQLKEEAQNDVYVRWNLHVWLGRKPLPN</sequence>
<dbReference type="SUPFAM" id="SSF53335">
    <property type="entry name" value="S-adenosyl-L-methionine-dependent methyltransferases"/>
    <property type="match status" value="1"/>
</dbReference>
<gene>
    <name evidence="1" type="ORF">HII31_07375</name>
</gene>
<name>A0A8H6VI39_9PEZI</name>
<accession>A0A8H6VI39</accession>
<reference evidence="1" key="1">
    <citation type="submission" date="2020-04" db="EMBL/GenBank/DDBJ databases">
        <title>Draft genome resource of the tomato pathogen Pseudocercospora fuligena.</title>
        <authorList>
            <person name="Zaccaron A."/>
        </authorList>
    </citation>
    <scope>NUCLEOTIDE SEQUENCE</scope>
    <source>
        <strain evidence="1">PF001</strain>
    </source>
</reference>
<dbReference type="Gene3D" id="3.40.50.150">
    <property type="entry name" value="Vaccinia Virus protein VP39"/>
    <property type="match status" value="1"/>
</dbReference>
<evidence type="ECO:0000313" key="1">
    <source>
        <dbReference type="EMBL" id="KAF7191352.1"/>
    </source>
</evidence>
<dbReference type="GO" id="GO:0032259">
    <property type="term" value="P:methylation"/>
    <property type="evidence" value="ECO:0007669"/>
    <property type="project" value="UniProtKB-KW"/>
</dbReference>
<dbReference type="PANTHER" id="PTHR43591">
    <property type="entry name" value="METHYLTRANSFERASE"/>
    <property type="match status" value="1"/>
</dbReference>
<dbReference type="CDD" id="cd02440">
    <property type="entry name" value="AdoMet_MTases"/>
    <property type="match status" value="1"/>
</dbReference>
<dbReference type="Proteomes" id="UP000660729">
    <property type="component" value="Unassembled WGS sequence"/>
</dbReference>
<dbReference type="InterPro" id="IPR029063">
    <property type="entry name" value="SAM-dependent_MTases_sf"/>
</dbReference>
<keyword evidence="1" id="KW-0489">Methyltransferase</keyword>
<keyword evidence="2" id="KW-1185">Reference proteome</keyword>
<dbReference type="Pfam" id="PF13489">
    <property type="entry name" value="Methyltransf_23"/>
    <property type="match status" value="1"/>
</dbReference>
<keyword evidence="1" id="KW-0808">Transferase</keyword>
<dbReference type="OrthoDB" id="417697at2759"/>
<dbReference type="AlphaFoldDB" id="A0A8H6VI39"/>
<proteinExistence type="predicted"/>
<evidence type="ECO:0000313" key="2">
    <source>
        <dbReference type="Proteomes" id="UP000660729"/>
    </source>
</evidence>
<comment type="caution">
    <text evidence="1">The sequence shown here is derived from an EMBL/GenBank/DDBJ whole genome shotgun (WGS) entry which is preliminary data.</text>
</comment>
<dbReference type="PANTHER" id="PTHR43591:SF50">
    <property type="entry name" value="METHYLTRANSFERASE DOMAIN-CONTAINING PROTEIN-RELATED"/>
    <property type="match status" value="1"/>
</dbReference>